<keyword evidence="2" id="KW-1185">Reference proteome</keyword>
<dbReference type="RefSeq" id="WP_092751097.1">
    <property type="nucleotide sequence ID" value="NZ_FOCG01000001.1"/>
</dbReference>
<dbReference type="Proteomes" id="UP000199158">
    <property type="component" value="Unassembled WGS sequence"/>
</dbReference>
<name>A0A1H7Z1U0_9FIRM</name>
<evidence type="ECO:0000313" key="2">
    <source>
        <dbReference type="Proteomes" id="UP000199158"/>
    </source>
</evidence>
<organism evidence="1 2">
    <name type="scientific">Hydrogenoanaerobacterium saccharovorans</name>
    <dbReference type="NCBI Taxonomy" id="474960"/>
    <lineage>
        <taxon>Bacteria</taxon>
        <taxon>Bacillati</taxon>
        <taxon>Bacillota</taxon>
        <taxon>Clostridia</taxon>
        <taxon>Eubacteriales</taxon>
        <taxon>Oscillospiraceae</taxon>
        <taxon>Hydrogenoanaerobacterium</taxon>
    </lineage>
</organism>
<dbReference type="EMBL" id="FOCG01000001">
    <property type="protein sequence ID" value="SEM52213.1"/>
    <property type="molecule type" value="Genomic_DNA"/>
</dbReference>
<gene>
    <name evidence="1" type="ORF">SAMN05216180_0384</name>
</gene>
<sequence>MSEIKEVYNKEIYAPFLDYCNELKYKTMQDLLKCPFHLLSKRPDISSLLSSRIKTVFETYRKANPREFIVAKTNTKNTSSMSDVELQIALQQYFKENANHLIVAAEAVKAVNGRAKRADVVRILEQAFWCQTVDKGSFYYKGL</sequence>
<dbReference type="OrthoDB" id="1859089at2"/>
<evidence type="ECO:0000313" key="1">
    <source>
        <dbReference type="EMBL" id="SEM52213.1"/>
    </source>
</evidence>
<protein>
    <submittedName>
        <fullName evidence="1">Uncharacterized protein</fullName>
    </submittedName>
</protein>
<dbReference type="STRING" id="474960.SAMN05216180_0384"/>
<accession>A0A1H7Z1U0</accession>
<dbReference type="AlphaFoldDB" id="A0A1H7Z1U0"/>
<reference evidence="1 2" key="1">
    <citation type="submission" date="2016-10" db="EMBL/GenBank/DDBJ databases">
        <authorList>
            <person name="de Groot N.N."/>
        </authorList>
    </citation>
    <scope>NUCLEOTIDE SEQUENCE [LARGE SCALE GENOMIC DNA]</scope>
    <source>
        <strain evidence="1 2">CGMCC 1.5070</strain>
    </source>
</reference>
<proteinExistence type="predicted"/>